<comment type="caution">
    <text evidence="2">The sequence shown here is derived from an EMBL/GenBank/DDBJ whole genome shotgun (WGS) entry which is preliminary data.</text>
</comment>
<accession>A0A1S1RFW1</accession>
<reference evidence="3" key="1">
    <citation type="submission" date="2016-07" db="EMBL/GenBank/DDBJ databases">
        <title>Sequence Frankia sp. strain CcI1.17.</title>
        <authorList>
            <person name="Ghodhbane-Gtari F."/>
            <person name="Swanson E."/>
            <person name="Gueddou A."/>
            <person name="Morris K."/>
            <person name="Hezbri K."/>
            <person name="Ktari A."/>
            <person name="Nouioui I."/>
            <person name="Abebe-Akele F."/>
            <person name="Simpson S."/>
            <person name="Thomas K."/>
            <person name="Gtari M."/>
            <person name="Tisa L.S."/>
            <person name="Hurst S."/>
        </authorList>
    </citation>
    <scope>NUCLEOTIDE SEQUENCE [LARGE SCALE GENOMIC DNA]</scope>
    <source>
        <strain evidence="3">Cc1.17</strain>
    </source>
</reference>
<dbReference type="Pfam" id="PF12680">
    <property type="entry name" value="SnoaL_2"/>
    <property type="match status" value="1"/>
</dbReference>
<feature type="domain" description="SnoaL-like" evidence="1">
    <location>
        <begin position="15"/>
        <end position="113"/>
    </location>
</feature>
<dbReference type="AlphaFoldDB" id="A0A1S1RFW1"/>
<evidence type="ECO:0000259" key="1">
    <source>
        <dbReference type="Pfam" id="PF12680"/>
    </source>
</evidence>
<evidence type="ECO:0000313" key="3">
    <source>
        <dbReference type="Proteomes" id="UP000179627"/>
    </source>
</evidence>
<sequence length="152" mass="16367">MSRLVSGDLTPDERERQLDALAGLYGEQTDVRHPFAPLGDQPLHTRAELRQHFAGIGPAPGVSRFTPMGIVVHQTADPEVVVAEFTYAGTADHGEFAVPCVFVVRVRDGQIVESRDHIDHISLARALGFLEPLARTLANTTGRAPAAPTQPG</sequence>
<dbReference type="SUPFAM" id="SSF54427">
    <property type="entry name" value="NTF2-like"/>
    <property type="match status" value="1"/>
</dbReference>
<dbReference type="InterPro" id="IPR032710">
    <property type="entry name" value="NTF2-like_dom_sf"/>
</dbReference>
<keyword evidence="2" id="KW-0413">Isomerase</keyword>
<dbReference type="EMBL" id="MBLM01000014">
    <property type="protein sequence ID" value="OHV44996.1"/>
    <property type="molecule type" value="Genomic_DNA"/>
</dbReference>
<keyword evidence="3" id="KW-1185">Reference proteome</keyword>
<organism evidence="2 3">
    <name type="scientific">Parafrankia colletiae</name>
    <dbReference type="NCBI Taxonomy" id="573497"/>
    <lineage>
        <taxon>Bacteria</taxon>
        <taxon>Bacillati</taxon>
        <taxon>Actinomycetota</taxon>
        <taxon>Actinomycetes</taxon>
        <taxon>Frankiales</taxon>
        <taxon>Frankiaceae</taxon>
        <taxon>Parafrankia</taxon>
    </lineage>
</organism>
<dbReference type="GO" id="GO:0016853">
    <property type="term" value="F:isomerase activity"/>
    <property type="evidence" value="ECO:0007669"/>
    <property type="project" value="UniProtKB-KW"/>
</dbReference>
<dbReference type="Proteomes" id="UP000179627">
    <property type="component" value="Unassembled WGS sequence"/>
</dbReference>
<evidence type="ECO:0000313" key="2">
    <source>
        <dbReference type="EMBL" id="OHV44996.1"/>
    </source>
</evidence>
<proteinExistence type="predicted"/>
<dbReference type="InterPro" id="IPR037401">
    <property type="entry name" value="SnoaL-like"/>
</dbReference>
<dbReference type="Gene3D" id="3.10.450.50">
    <property type="match status" value="1"/>
</dbReference>
<protein>
    <submittedName>
        <fullName evidence="2">Ketosteroid isomerase</fullName>
    </submittedName>
</protein>
<name>A0A1S1RFW1_9ACTN</name>
<gene>
    <name evidence="2" type="ORF">CC117_09770</name>
</gene>